<comment type="caution">
    <text evidence="15">The sequence shown here is derived from an EMBL/GenBank/DDBJ whole genome shotgun (WGS) entry which is preliminary data.</text>
</comment>
<evidence type="ECO:0000256" key="7">
    <source>
        <dbReference type="ARBA" id="ARBA00053401"/>
    </source>
</evidence>
<evidence type="ECO:0000256" key="2">
    <source>
        <dbReference type="ARBA" id="ARBA00009054"/>
    </source>
</evidence>
<comment type="subcellular location">
    <subcellularLocation>
        <location evidence="1 10">Cytoplasm</location>
    </subcellularLocation>
</comment>
<dbReference type="PROSITE" id="PS01071">
    <property type="entry name" value="GRPE"/>
    <property type="match status" value="1"/>
</dbReference>
<dbReference type="GO" id="GO:0005737">
    <property type="term" value="C:cytoplasm"/>
    <property type="evidence" value="ECO:0007669"/>
    <property type="project" value="UniProtKB-SubCell"/>
</dbReference>
<keyword evidence="4 10" id="KW-0963">Cytoplasm</keyword>
<evidence type="ECO:0000256" key="12">
    <source>
        <dbReference type="RuleBase" id="RU004478"/>
    </source>
</evidence>
<dbReference type="Gene3D" id="3.90.20.20">
    <property type="match status" value="1"/>
</dbReference>
<sequence>MEKENEVFPEDKTTEQAQETTVADEQEENKENVEVIFDEEAIEADASEAPSVSELQERISQLEKAVEEKDNRLLRLQADFDNYRRRTRSEIESNEKYRSQSLALGILTAIDNFERALQTEVQDEEAKSLLQGMEMIYRNILEALKKEGIEALESVGQPFDPEYHHAVMQDSNDQYEPNTVIEEFQKGYKLKDRVIRPAMVKVNQ</sequence>
<feature type="coiled-coil region" evidence="13">
    <location>
        <begin position="52"/>
        <end position="86"/>
    </location>
</feature>
<dbReference type="GO" id="GO:0042803">
    <property type="term" value="F:protein homodimerization activity"/>
    <property type="evidence" value="ECO:0007669"/>
    <property type="project" value="InterPro"/>
</dbReference>
<evidence type="ECO:0000313" key="16">
    <source>
        <dbReference type="Proteomes" id="UP001209318"/>
    </source>
</evidence>
<dbReference type="CDD" id="cd00446">
    <property type="entry name" value="GrpE"/>
    <property type="match status" value="1"/>
</dbReference>
<dbReference type="GO" id="GO:0051082">
    <property type="term" value="F:unfolded protein binding"/>
    <property type="evidence" value="ECO:0007669"/>
    <property type="project" value="TreeGrafter"/>
</dbReference>
<reference evidence="15" key="1">
    <citation type="submission" date="2022-10" db="EMBL/GenBank/DDBJ databases">
        <title>Description of Fervidibacillus gen. nov. in the family Fervidibacillaceae fam. nov. with two species, Fervidibacillus albus sp. nov., and Fervidibacillus halotolerans sp. nov., isolated from tidal flat sediments.</title>
        <authorList>
            <person name="Kwon K.K."/>
            <person name="Yang S.-H."/>
        </authorList>
    </citation>
    <scope>NUCLEOTIDE SEQUENCE</scope>
    <source>
        <strain evidence="15">JCM 19140</strain>
    </source>
</reference>
<dbReference type="PANTHER" id="PTHR21237:SF23">
    <property type="entry name" value="GRPE PROTEIN HOMOLOG, MITOCHONDRIAL"/>
    <property type="match status" value="1"/>
</dbReference>
<feature type="region of interest" description="Disordered" evidence="14">
    <location>
        <begin position="1"/>
        <end position="30"/>
    </location>
</feature>
<evidence type="ECO:0000256" key="13">
    <source>
        <dbReference type="SAM" id="Coils"/>
    </source>
</evidence>
<comment type="similarity">
    <text evidence="2 10 12">Belongs to the GrpE family.</text>
</comment>
<dbReference type="PANTHER" id="PTHR21237">
    <property type="entry name" value="GRPE PROTEIN"/>
    <property type="match status" value="1"/>
</dbReference>
<evidence type="ECO:0000256" key="10">
    <source>
        <dbReference type="HAMAP-Rule" id="MF_01151"/>
    </source>
</evidence>
<evidence type="ECO:0000256" key="11">
    <source>
        <dbReference type="RuleBase" id="RU000639"/>
    </source>
</evidence>
<evidence type="ECO:0000313" key="15">
    <source>
        <dbReference type="EMBL" id="MCU9613933.1"/>
    </source>
</evidence>
<dbReference type="NCBIfam" id="NF010748">
    <property type="entry name" value="PRK14150.1"/>
    <property type="match status" value="1"/>
</dbReference>
<dbReference type="InterPro" id="IPR009012">
    <property type="entry name" value="GrpE_head"/>
</dbReference>
<organism evidence="15 16">
    <name type="scientific">Perspicuibacillus lycopersici</name>
    <dbReference type="NCBI Taxonomy" id="1325689"/>
    <lineage>
        <taxon>Bacteria</taxon>
        <taxon>Bacillati</taxon>
        <taxon>Bacillota</taxon>
        <taxon>Bacilli</taxon>
        <taxon>Bacillales</taxon>
        <taxon>Bacillaceae</taxon>
        <taxon>Perspicuibacillus</taxon>
    </lineage>
</organism>
<keyword evidence="6 10" id="KW-0143">Chaperone</keyword>
<gene>
    <name evidence="10 15" type="primary">grpE</name>
    <name evidence="15" type="ORF">OEV98_10205</name>
</gene>
<dbReference type="InterPro" id="IPR013805">
    <property type="entry name" value="GrpE_CC"/>
</dbReference>
<comment type="subunit">
    <text evidence="3 10">Homodimer.</text>
</comment>
<feature type="compositionally biased region" description="Basic and acidic residues" evidence="14">
    <location>
        <begin position="1"/>
        <end position="14"/>
    </location>
</feature>
<evidence type="ECO:0000256" key="14">
    <source>
        <dbReference type="SAM" id="MobiDB-lite"/>
    </source>
</evidence>
<keyword evidence="13" id="KW-0175">Coiled coil</keyword>
<dbReference type="InterPro" id="IPR000740">
    <property type="entry name" value="GrpE"/>
</dbReference>
<dbReference type="GO" id="GO:0000774">
    <property type="term" value="F:adenyl-nucleotide exchange factor activity"/>
    <property type="evidence" value="ECO:0007669"/>
    <property type="project" value="InterPro"/>
</dbReference>
<evidence type="ECO:0000256" key="5">
    <source>
        <dbReference type="ARBA" id="ARBA00023016"/>
    </source>
</evidence>
<dbReference type="SUPFAM" id="SSF58014">
    <property type="entry name" value="Coiled-coil domain of nucleotide exchange factor GrpE"/>
    <property type="match status" value="1"/>
</dbReference>
<dbReference type="FunFam" id="2.30.22.10:FF:000001">
    <property type="entry name" value="Protein GrpE"/>
    <property type="match status" value="1"/>
</dbReference>
<dbReference type="SUPFAM" id="SSF51064">
    <property type="entry name" value="Head domain of nucleotide exchange factor GrpE"/>
    <property type="match status" value="1"/>
</dbReference>
<evidence type="ECO:0000256" key="8">
    <source>
        <dbReference type="ARBA" id="ARBA00072274"/>
    </source>
</evidence>
<dbReference type="Pfam" id="PF01025">
    <property type="entry name" value="GrpE"/>
    <property type="match status" value="1"/>
</dbReference>
<evidence type="ECO:0000256" key="3">
    <source>
        <dbReference type="ARBA" id="ARBA00011738"/>
    </source>
</evidence>
<evidence type="ECO:0000256" key="4">
    <source>
        <dbReference type="ARBA" id="ARBA00022490"/>
    </source>
</evidence>
<dbReference type="EMBL" id="JAOUSF010000003">
    <property type="protein sequence ID" value="MCU9613933.1"/>
    <property type="molecule type" value="Genomic_DNA"/>
</dbReference>
<dbReference type="Proteomes" id="UP001209318">
    <property type="component" value="Unassembled WGS sequence"/>
</dbReference>
<evidence type="ECO:0000256" key="9">
    <source>
        <dbReference type="ARBA" id="ARBA00076414"/>
    </source>
</evidence>
<dbReference type="NCBIfam" id="NF010738">
    <property type="entry name" value="PRK14140.1"/>
    <property type="match status" value="1"/>
</dbReference>
<dbReference type="Gene3D" id="2.30.22.10">
    <property type="entry name" value="Head domain of nucleotide exchange factor GrpE"/>
    <property type="match status" value="1"/>
</dbReference>
<proteinExistence type="inferred from homology"/>
<evidence type="ECO:0000256" key="6">
    <source>
        <dbReference type="ARBA" id="ARBA00023186"/>
    </source>
</evidence>
<name>A0AAE3LTG2_9BACI</name>
<protein>
    <recommendedName>
        <fullName evidence="8 10">Protein GrpE</fullName>
    </recommendedName>
    <alternativeName>
        <fullName evidence="9 10">HSP-70 cofactor</fullName>
    </alternativeName>
</protein>
<keyword evidence="16" id="KW-1185">Reference proteome</keyword>
<evidence type="ECO:0000256" key="1">
    <source>
        <dbReference type="ARBA" id="ARBA00004496"/>
    </source>
</evidence>
<dbReference type="GO" id="GO:0051087">
    <property type="term" value="F:protein-folding chaperone binding"/>
    <property type="evidence" value="ECO:0007669"/>
    <property type="project" value="InterPro"/>
</dbReference>
<dbReference type="PRINTS" id="PR00773">
    <property type="entry name" value="GRPEPROTEIN"/>
</dbReference>
<dbReference type="GO" id="GO:0006457">
    <property type="term" value="P:protein folding"/>
    <property type="evidence" value="ECO:0007669"/>
    <property type="project" value="InterPro"/>
</dbReference>
<accession>A0AAE3LTG2</accession>
<dbReference type="RefSeq" id="WP_263073169.1">
    <property type="nucleotide sequence ID" value="NZ_JAOUSF010000003.1"/>
</dbReference>
<keyword evidence="5 10" id="KW-0346">Stress response</keyword>
<comment type="function">
    <text evidence="7 10 11">Participates actively in the response to hyperosmotic and heat shock by preventing the aggregation of stress-denatured proteins, in association with DnaK and GrpE. It is the nucleotide exchange factor for DnaK and may function as a thermosensor. Unfolded proteins bind initially to DnaJ; upon interaction with the DnaJ-bound protein, DnaK hydrolyzes its bound ATP, resulting in the formation of a stable complex. GrpE releases ADP from DnaK; ATP binding to DnaK triggers the release of the substrate protein, thus completing the reaction cycle. Several rounds of ATP-dependent interactions between DnaJ, DnaK and GrpE are required for fully efficient folding.</text>
</comment>
<dbReference type="HAMAP" id="MF_01151">
    <property type="entry name" value="GrpE"/>
    <property type="match status" value="1"/>
</dbReference>
<dbReference type="AlphaFoldDB" id="A0AAE3LTG2"/>